<sequence length="75" mass="8656">MNRKTFYIPYNGEDTRVDVDDTNGQRTFLVYVSGEDGHLNVSIKTDENGNENWYEGEQLTPRAKEIGELIELQTM</sequence>
<reference evidence="1 2" key="1">
    <citation type="submission" date="2018-03" db="EMBL/GenBank/DDBJ databases">
        <title>Genomic Encyclopedia of Archaeal and Bacterial Type Strains, Phase II (KMG-II): from individual species to whole genera.</title>
        <authorList>
            <person name="Goeker M."/>
        </authorList>
    </citation>
    <scope>NUCLEOTIDE SEQUENCE [LARGE SCALE GENOMIC DNA]</scope>
    <source>
        <strain evidence="1 2">DSM 18107</strain>
    </source>
</reference>
<comment type="caution">
    <text evidence="1">The sequence shown here is derived from an EMBL/GenBank/DDBJ whole genome shotgun (WGS) entry which is preliminary data.</text>
</comment>
<gene>
    <name evidence="1" type="ORF">CLV42_108201</name>
</gene>
<dbReference type="OrthoDB" id="678728at2"/>
<dbReference type="Proteomes" id="UP000240978">
    <property type="component" value="Unassembled WGS sequence"/>
</dbReference>
<organism evidence="1 2">
    <name type="scientific">Chitinophaga ginsengisoli</name>
    <dbReference type="NCBI Taxonomy" id="363837"/>
    <lineage>
        <taxon>Bacteria</taxon>
        <taxon>Pseudomonadati</taxon>
        <taxon>Bacteroidota</taxon>
        <taxon>Chitinophagia</taxon>
        <taxon>Chitinophagales</taxon>
        <taxon>Chitinophagaceae</taxon>
        <taxon>Chitinophaga</taxon>
    </lineage>
</organism>
<evidence type="ECO:0000313" key="1">
    <source>
        <dbReference type="EMBL" id="PSL28282.1"/>
    </source>
</evidence>
<dbReference type="EMBL" id="PYGK01000008">
    <property type="protein sequence ID" value="PSL28282.1"/>
    <property type="molecule type" value="Genomic_DNA"/>
</dbReference>
<evidence type="ECO:0000313" key="2">
    <source>
        <dbReference type="Proteomes" id="UP000240978"/>
    </source>
</evidence>
<protein>
    <submittedName>
        <fullName evidence="1">Uncharacterized protein</fullName>
    </submittedName>
</protein>
<name>A0A2P8G2T0_9BACT</name>
<accession>A0A2P8G2T0</accession>
<dbReference type="AlphaFoldDB" id="A0A2P8G2T0"/>
<proteinExistence type="predicted"/>
<keyword evidence="2" id="KW-1185">Reference proteome</keyword>
<dbReference type="RefSeq" id="WP_106603746.1">
    <property type="nucleotide sequence ID" value="NZ_PYGK01000008.1"/>
</dbReference>